<proteinExistence type="predicted"/>
<dbReference type="EMBL" id="LYPA01000051">
    <property type="protein sequence ID" value="OBR65904.1"/>
    <property type="molecule type" value="Genomic_DNA"/>
</dbReference>
<evidence type="ECO:0000313" key="2">
    <source>
        <dbReference type="EMBL" id="OBR65904.1"/>
    </source>
</evidence>
<reference evidence="2 3" key="1">
    <citation type="submission" date="2016-05" db="EMBL/GenBank/DDBJ databases">
        <title>Paenibacillus oryzae. sp. nov., isolated from the rice root.</title>
        <authorList>
            <person name="Zhang J."/>
            <person name="Zhang X."/>
        </authorList>
    </citation>
    <scope>NUCLEOTIDE SEQUENCE [LARGE SCALE GENOMIC DNA]</scope>
    <source>
        <strain evidence="2 3">1DrF-4</strain>
    </source>
</reference>
<name>A0A1A5YJX9_9BACL</name>
<gene>
    <name evidence="2" type="ORF">A7K91_18200</name>
</gene>
<dbReference type="RefSeq" id="WP_068682539.1">
    <property type="nucleotide sequence ID" value="NZ_LYPA01000051.1"/>
</dbReference>
<dbReference type="AlphaFoldDB" id="A0A1A5YJX9"/>
<organism evidence="2 3">
    <name type="scientific">Paenibacillus oryzae</name>
    <dbReference type="NCBI Taxonomy" id="1844972"/>
    <lineage>
        <taxon>Bacteria</taxon>
        <taxon>Bacillati</taxon>
        <taxon>Bacillota</taxon>
        <taxon>Bacilli</taxon>
        <taxon>Bacillales</taxon>
        <taxon>Paenibacillaceae</taxon>
        <taxon>Paenibacillus</taxon>
    </lineage>
</organism>
<accession>A0A1A5YJX9</accession>
<dbReference type="Proteomes" id="UP000092024">
    <property type="component" value="Unassembled WGS sequence"/>
</dbReference>
<feature type="coiled-coil region" evidence="1">
    <location>
        <begin position="1"/>
        <end position="53"/>
    </location>
</feature>
<protein>
    <recommendedName>
        <fullName evidence="4">AMP-dependent synthetase and ligase</fullName>
    </recommendedName>
</protein>
<dbReference type="OrthoDB" id="2625955at2"/>
<evidence type="ECO:0000313" key="3">
    <source>
        <dbReference type="Proteomes" id="UP000092024"/>
    </source>
</evidence>
<sequence>MYNQQQQLAQAEQLIQQLVNQTQQASAQYQQLLTQEQQNAQMLEQLAQREQQAAQVIQTALQGHQTAIQQLHQISSLCNQISHQSIMGIASQAYNSQNTQTGSQYRPSYQ</sequence>
<dbReference type="STRING" id="1844972.A7K91_18200"/>
<evidence type="ECO:0000256" key="1">
    <source>
        <dbReference type="SAM" id="Coils"/>
    </source>
</evidence>
<keyword evidence="1" id="KW-0175">Coiled coil</keyword>
<comment type="caution">
    <text evidence="2">The sequence shown here is derived from an EMBL/GenBank/DDBJ whole genome shotgun (WGS) entry which is preliminary data.</text>
</comment>
<evidence type="ECO:0008006" key="4">
    <source>
        <dbReference type="Google" id="ProtNLM"/>
    </source>
</evidence>
<keyword evidence="3" id="KW-1185">Reference proteome</keyword>